<feature type="compositionally biased region" description="Pro residues" evidence="1">
    <location>
        <begin position="239"/>
        <end position="255"/>
    </location>
</feature>
<accession>M8BE58</accession>
<feature type="compositionally biased region" description="Basic and acidic residues" evidence="1">
    <location>
        <begin position="148"/>
        <end position="197"/>
    </location>
</feature>
<organism evidence="3">
    <name type="scientific">Aegilops tauschii</name>
    <name type="common">Tausch's goatgrass</name>
    <name type="synonym">Aegilops squarrosa</name>
    <dbReference type="NCBI Taxonomy" id="37682"/>
    <lineage>
        <taxon>Eukaryota</taxon>
        <taxon>Viridiplantae</taxon>
        <taxon>Streptophyta</taxon>
        <taxon>Embryophyta</taxon>
        <taxon>Tracheophyta</taxon>
        <taxon>Spermatophyta</taxon>
        <taxon>Magnoliopsida</taxon>
        <taxon>Liliopsida</taxon>
        <taxon>Poales</taxon>
        <taxon>Poaceae</taxon>
        <taxon>BOP clade</taxon>
        <taxon>Pooideae</taxon>
        <taxon>Triticodae</taxon>
        <taxon>Triticeae</taxon>
        <taxon>Triticinae</taxon>
        <taxon>Aegilops</taxon>
    </lineage>
</organism>
<dbReference type="PRINTS" id="PR01217">
    <property type="entry name" value="PRICHEXTENSN"/>
</dbReference>
<feature type="chain" id="PRO_5014583230" evidence="2">
    <location>
        <begin position="22"/>
        <end position="268"/>
    </location>
</feature>
<name>M8BE58_AEGTA</name>
<dbReference type="AlphaFoldDB" id="M8BE58"/>
<reference evidence="3" key="1">
    <citation type="submission" date="2015-06" db="UniProtKB">
        <authorList>
            <consortium name="EnsemblPlants"/>
        </authorList>
    </citation>
    <scope>IDENTIFICATION</scope>
</reference>
<dbReference type="EnsemblPlants" id="EMT05048">
    <property type="protein sequence ID" value="EMT05048"/>
    <property type="gene ID" value="F775_52078"/>
</dbReference>
<evidence type="ECO:0000313" key="3">
    <source>
        <dbReference type="EnsemblPlants" id="EMT05048"/>
    </source>
</evidence>
<feature type="compositionally biased region" description="Pro residues" evidence="1">
    <location>
        <begin position="203"/>
        <end position="231"/>
    </location>
</feature>
<evidence type="ECO:0000256" key="1">
    <source>
        <dbReference type="SAM" id="MobiDB-lite"/>
    </source>
</evidence>
<keyword evidence="2" id="KW-0732">Signal</keyword>
<feature type="signal peptide" evidence="2">
    <location>
        <begin position="1"/>
        <end position="21"/>
    </location>
</feature>
<protein>
    <submittedName>
        <fullName evidence="3">Uncharacterized protein</fullName>
    </submittedName>
</protein>
<evidence type="ECO:0000256" key="2">
    <source>
        <dbReference type="SAM" id="SignalP"/>
    </source>
</evidence>
<sequence>MAAAKLAVLLAVAALFAVAEAANPQEAHCWQCYYSCMQQKCGGYRNPAAHTAVDDGTAAASVPLNSTDGTTAVVHPADGGAAAHVAGGYESYCKCNKACILDCYKALPPVCYQMCVSETCSKLPPCGMLQSMRGQMLPQAAKPGPEAAKPEAEPRPEAAKPEAHSAKARTSEPRWFTEDHAATDHTSEPRWFTEAHAAKAHTSPPPPAPVGPPTPNPRRPTPPKRPCPPHAPKPKPKPKPCPPKPKPKPPCPCPPAADVSASTDISNN</sequence>
<feature type="region of interest" description="Disordered" evidence="1">
    <location>
        <begin position="137"/>
        <end position="268"/>
    </location>
</feature>
<proteinExistence type="predicted"/>